<keyword evidence="3" id="KW-1003">Cell membrane</keyword>
<evidence type="ECO:0000313" key="9">
    <source>
        <dbReference type="EMBL" id="MWV43979.1"/>
    </source>
</evidence>
<evidence type="ECO:0000256" key="3">
    <source>
        <dbReference type="ARBA" id="ARBA00022475"/>
    </source>
</evidence>
<comment type="similarity">
    <text evidence="7">Belongs to the binding-protein-dependent transport system permease family.</text>
</comment>
<proteinExistence type="inferred from homology"/>
<dbReference type="PANTHER" id="PTHR30193">
    <property type="entry name" value="ABC TRANSPORTER PERMEASE PROTEIN"/>
    <property type="match status" value="1"/>
</dbReference>
<evidence type="ECO:0000256" key="2">
    <source>
        <dbReference type="ARBA" id="ARBA00022448"/>
    </source>
</evidence>
<dbReference type="Proteomes" id="UP000460318">
    <property type="component" value="Unassembled WGS sequence"/>
</dbReference>
<dbReference type="GO" id="GO:0055085">
    <property type="term" value="P:transmembrane transport"/>
    <property type="evidence" value="ECO:0007669"/>
    <property type="project" value="InterPro"/>
</dbReference>
<dbReference type="EMBL" id="WUBI01000001">
    <property type="protein sequence ID" value="MWV43979.1"/>
    <property type="molecule type" value="Genomic_DNA"/>
</dbReference>
<dbReference type="CDD" id="cd06261">
    <property type="entry name" value="TM_PBP2"/>
    <property type="match status" value="1"/>
</dbReference>
<accession>A0A7X3IHE1</accession>
<evidence type="ECO:0000259" key="8">
    <source>
        <dbReference type="PROSITE" id="PS50928"/>
    </source>
</evidence>
<dbReference type="Gene3D" id="1.10.3720.10">
    <property type="entry name" value="MetI-like"/>
    <property type="match status" value="1"/>
</dbReference>
<feature type="domain" description="ABC transmembrane type-1" evidence="8">
    <location>
        <begin position="69"/>
        <end position="273"/>
    </location>
</feature>
<name>A0A7X3IHE1_9BACL</name>
<evidence type="ECO:0000313" key="10">
    <source>
        <dbReference type="Proteomes" id="UP000460318"/>
    </source>
</evidence>
<dbReference type="Pfam" id="PF00528">
    <property type="entry name" value="BPD_transp_1"/>
    <property type="match status" value="1"/>
</dbReference>
<feature type="transmembrane region" description="Helical" evidence="7">
    <location>
        <begin position="195"/>
        <end position="217"/>
    </location>
</feature>
<dbReference type="PROSITE" id="PS50928">
    <property type="entry name" value="ABC_TM1"/>
    <property type="match status" value="1"/>
</dbReference>
<sequence length="284" mass="31842">MSNRFRDGMVRFSFLIPAFAFFSFAMIIPFFMGIHVSFTDWNGISPSYNFVGLDNFKKIFTNADILKPLKNTIYYMVMSVIFSNVLALLLAMAVNRSFVGRNLSRTIFFLPTVLSAVLVSFIWGFIYREVFRLLFGINSLLGSPDTVMPAIVGIDVWNSVGISMIIFLSALTGVPKDLYEAAEVDGAKAWQKFKNVTVPMIMPAITVNVTLAITYGLRVFTTPLIATNGGPVRASETIAIYIYRNLFDFKKAGYGQAVSMIFLILLVLIGWFVSRVLRSKEVEM</sequence>
<dbReference type="InterPro" id="IPR035906">
    <property type="entry name" value="MetI-like_sf"/>
</dbReference>
<organism evidence="9 10">
    <name type="scientific">Paenibacillus dendrobii</name>
    <dbReference type="NCBI Taxonomy" id="2691084"/>
    <lineage>
        <taxon>Bacteria</taxon>
        <taxon>Bacillati</taxon>
        <taxon>Bacillota</taxon>
        <taxon>Bacilli</taxon>
        <taxon>Bacillales</taxon>
        <taxon>Paenibacillaceae</taxon>
        <taxon>Paenibacillus</taxon>
    </lineage>
</organism>
<feature type="transmembrane region" description="Helical" evidence="7">
    <location>
        <begin position="254"/>
        <end position="274"/>
    </location>
</feature>
<comment type="caution">
    <text evidence="9">The sequence shown here is derived from an EMBL/GenBank/DDBJ whole genome shotgun (WGS) entry which is preliminary data.</text>
</comment>
<comment type="subcellular location">
    <subcellularLocation>
        <location evidence="1 7">Cell membrane</location>
        <topology evidence="1 7">Multi-pass membrane protein</topology>
    </subcellularLocation>
</comment>
<keyword evidence="4 7" id="KW-0812">Transmembrane</keyword>
<protein>
    <submittedName>
        <fullName evidence="9">ABC transporter permease subunit</fullName>
    </submittedName>
</protein>
<evidence type="ECO:0000256" key="1">
    <source>
        <dbReference type="ARBA" id="ARBA00004651"/>
    </source>
</evidence>
<evidence type="ECO:0000256" key="6">
    <source>
        <dbReference type="ARBA" id="ARBA00023136"/>
    </source>
</evidence>
<keyword evidence="5 7" id="KW-1133">Transmembrane helix</keyword>
<keyword evidence="6 7" id="KW-0472">Membrane</keyword>
<feature type="transmembrane region" description="Helical" evidence="7">
    <location>
        <begin position="73"/>
        <end position="94"/>
    </location>
</feature>
<gene>
    <name evidence="9" type="ORF">GRF59_10065</name>
</gene>
<dbReference type="InterPro" id="IPR051393">
    <property type="entry name" value="ABC_transporter_permease"/>
</dbReference>
<feature type="transmembrane region" description="Helical" evidence="7">
    <location>
        <begin position="12"/>
        <end position="32"/>
    </location>
</feature>
<feature type="transmembrane region" description="Helical" evidence="7">
    <location>
        <begin position="106"/>
        <end position="127"/>
    </location>
</feature>
<dbReference type="SUPFAM" id="SSF161098">
    <property type="entry name" value="MetI-like"/>
    <property type="match status" value="1"/>
</dbReference>
<dbReference type="InterPro" id="IPR000515">
    <property type="entry name" value="MetI-like"/>
</dbReference>
<evidence type="ECO:0000256" key="5">
    <source>
        <dbReference type="ARBA" id="ARBA00022989"/>
    </source>
</evidence>
<evidence type="ECO:0000256" key="4">
    <source>
        <dbReference type="ARBA" id="ARBA00022692"/>
    </source>
</evidence>
<dbReference type="GO" id="GO:0005886">
    <property type="term" value="C:plasma membrane"/>
    <property type="evidence" value="ECO:0007669"/>
    <property type="project" value="UniProtKB-SubCell"/>
</dbReference>
<feature type="transmembrane region" description="Helical" evidence="7">
    <location>
        <begin position="147"/>
        <end position="174"/>
    </location>
</feature>
<dbReference type="AlphaFoldDB" id="A0A7X3IHE1"/>
<dbReference type="RefSeq" id="WP_160497440.1">
    <property type="nucleotide sequence ID" value="NZ_WUBI01000001.1"/>
</dbReference>
<evidence type="ECO:0000256" key="7">
    <source>
        <dbReference type="RuleBase" id="RU363032"/>
    </source>
</evidence>
<keyword evidence="10" id="KW-1185">Reference proteome</keyword>
<keyword evidence="2 7" id="KW-0813">Transport</keyword>
<dbReference type="PANTHER" id="PTHR30193:SF37">
    <property type="entry name" value="INNER MEMBRANE ABC TRANSPORTER PERMEASE PROTEIN YCJO"/>
    <property type="match status" value="1"/>
</dbReference>
<reference evidence="9 10" key="1">
    <citation type="submission" date="2019-12" db="EMBL/GenBank/DDBJ databases">
        <title>Paenibacillus sp. nov., an endophytic bacterium isolated from the stem of Dendrobium.</title>
        <authorList>
            <person name="Zhao R."/>
        </authorList>
    </citation>
    <scope>NUCLEOTIDE SEQUENCE [LARGE SCALE GENOMIC DNA]</scope>
    <source>
        <strain evidence="9 10">HJL G12</strain>
    </source>
</reference>